<evidence type="ECO:0000313" key="1">
    <source>
        <dbReference type="EMBL" id="PIW17670.1"/>
    </source>
</evidence>
<name>A0A2M7G6J8_9BACT</name>
<dbReference type="AlphaFoldDB" id="A0A2M7G6J8"/>
<accession>A0A2M7G6J8</accession>
<evidence type="ECO:0000313" key="2">
    <source>
        <dbReference type="Proteomes" id="UP000231019"/>
    </source>
</evidence>
<sequence length="149" mass="16418">MRKSLFFLLTTVLLSCAPEGKQYTLEAEISPGPEAWQVKGSSNLPDQSQILVTLLDPKFEGNYSKNVVVQEFGMIKDQAFSLKLKPLKPISAGSYQVRLSFSPNAYDWSGGKVTAEVGAKGENLHGKYVFVEDGVNKLVNTLKVEYKGK</sequence>
<organism evidence="1 2">
    <name type="scientific">bacterium (Candidatus Blackallbacteria) CG17_big_fil_post_rev_8_21_14_2_50_48_46</name>
    <dbReference type="NCBI Taxonomy" id="2014261"/>
    <lineage>
        <taxon>Bacteria</taxon>
        <taxon>Candidatus Blackallbacteria</taxon>
    </lineage>
</organism>
<reference evidence="1 2" key="1">
    <citation type="submission" date="2017-09" db="EMBL/GenBank/DDBJ databases">
        <title>Depth-based differentiation of microbial function through sediment-hosted aquifers and enrichment of novel symbionts in the deep terrestrial subsurface.</title>
        <authorList>
            <person name="Probst A.J."/>
            <person name="Ladd B."/>
            <person name="Jarett J.K."/>
            <person name="Geller-Mcgrath D.E."/>
            <person name="Sieber C.M."/>
            <person name="Emerson J.B."/>
            <person name="Anantharaman K."/>
            <person name="Thomas B.C."/>
            <person name="Malmstrom R."/>
            <person name="Stieglmeier M."/>
            <person name="Klingl A."/>
            <person name="Woyke T."/>
            <person name="Ryan C.M."/>
            <person name="Banfield J.F."/>
        </authorList>
    </citation>
    <scope>NUCLEOTIDE SEQUENCE [LARGE SCALE GENOMIC DNA]</scope>
    <source>
        <strain evidence="1">CG17_big_fil_post_rev_8_21_14_2_50_48_46</strain>
    </source>
</reference>
<dbReference type="PROSITE" id="PS51257">
    <property type="entry name" value="PROKAR_LIPOPROTEIN"/>
    <property type="match status" value="1"/>
</dbReference>
<dbReference type="Proteomes" id="UP000231019">
    <property type="component" value="Unassembled WGS sequence"/>
</dbReference>
<comment type="caution">
    <text evidence="1">The sequence shown here is derived from an EMBL/GenBank/DDBJ whole genome shotgun (WGS) entry which is preliminary data.</text>
</comment>
<evidence type="ECO:0008006" key="3">
    <source>
        <dbReference type="Google" id="ProtNLM"/>
    </source>
</evidence>
<gene>
    <name evidence="1" type="ORF">COW36_07965</name>
</gene>
<dbReference type="EMBL" id="PFFQ01000022">
    <property type="protein sequence ID" value="PIW17670.1"/>
    <property type="molecule type" value="Genomic_DNA"/>
</dbReference>
<proteinExistence type="predicted"/>
<protein>
    <recommendedName>
        <fullName evidence="3">Lipoprotein</fullName>
    </recommendedName>
</protein>